<feature type="domain" description="Agd3 C-terminal" evidence="4">
    <location>
        <begin position="631"/>
        <end position="689"/>
    </location>
</feature>
<dbReference type="Pfam" id="PF25116">
    <property type="entry name" value="CBM87_Agd3"/>
    <property type="match status" value="1"/>
</dbReference>
<dbReference type="Pfam" id="PF25115">
    <property type="entry name" value="Agd3_CE"/>
    <property type="match status" value="1"/>
</dbReference>
<evidence type="ECO:0000259" key="4">
    <source>
        <dbReference type="Pfam" id="PF25117"/>
    </source>
</evidence>
<evidence type="ECO:0000256" key="1">
    <source>
        <dbReference type="SAM" id="SignalP"/>
    </source>
</evidence>
<keyword evidence="6" id="KW-1185">Reference proteome</keyword>
<dbReference type="InterPro" id="IPR056826">
    <property type="entry name" value="Agd3_CE"/>
</dbReference>
<dbReference type="AlphaFoldDB" id="A0A9P7YKV4"/>
<dbReference type="InterPro" id="IPR056827">
    <property type="entry name" value="CBM87_Agd3"/>
</dbReference>
<reference evidence="5" key="1">
    <citation type="journal article" date="2021" name="IMA Fungus">
        <title>Genomic characterization of three marine fungi, including Emericellopsis atlantica sp. nov. with signatures of a generalist lifestyle and marine biomass degradation.</title>
        <authorList>
            <person name="Hagestad O.C."/>
            <person name="Hou L."/>
            <person name="Andersen J.H."/>
            <person name="Hansen E.H."/>
            <person name="Altermark B."/>
            <person name="Li C."/>
            <person name="Kuhnert E."/>
            <person name="Cox R.J."/>
            <person name="Crous P.W."/>
            <person name="Spatafora J.W."/>
            <person name="Lail K."/>
            <person name="Amirebrahimi M."/>
            <person name="Lipzen A."/>
            <person name="Pangilinan J."/>
            <person name="Andreopoulos W."/>
            <person name="Hayes R.D."/>
            <person name="Ng V."/>
            <person name="Grigoriev I.V."/>
            <person name="Jackson S.A."/>
            <person name="Sutton T.D.S."/>
            <person name="Dobson A.D.W."/>
            <person name="Rama T."/>
        </authorList>
    </citation>
    <scope>NUCLEOTIDE SEQUENCE</scope>
    <source>
        <strain evidence="5">TRa018bII</strain>
    </source>
</reference>
<sequence length="696" mass="75711">MQFLSTLLLAWSCSLASLTAATSYAGTILVLARDAASSYSATSGLNAYGIPYELVLVPQAGITLPALTGPSSSSGLYGGFIILSEVSYDYSGSWHSALTEAQWQTLYGYQTRFGARMVRLDVYPSSDFGVTTTIPSMGCCETGVEQLLSFTDTSAFPTAGLRAGATVTTVAMWHYPATITGSNTSEVASFAPDAWRLTPRPGGAFTTPSTAAVINRFSGRQQMVWFTSWATDWSATSNLIMHAHIHWITRGLFVGRRRVYFNTQVDDMQLATFLYQPANGRFRARPVDLDRLVSWQSNLNARLPSGSSYQVEIGHNGNGNVEWAINNDTAGICQPDSMIQYDAPADPPLEFQKPLGTGADLWPTTPTSYQWRLDCVTLDALSNWFRVAAHRDAFAHVSHTFSHENLNNSTYPDTSKEISFNVAWLQQTGISAGAFSSNSLIPPAITGLHNGDAIRAWMDHGIKYVVGDSSRAALLNPVNEHWPLISTVAENGYAGLTIIPRWSNPIYYNCDLANCTLHEWVATSGGSGDFANLLAFSRATYSRHLLRLRHDGFMFHQANLRSGDTPPFTVGDQTGNMSLMQIFVEVVVQEMMRLTTWPLVSIKQNDLAVQFENRMAQDACKPLLTYHLSADETSISSVTVTAGSTNTCPVPIPVTFPVGVATPAGSTSEQLGSDPLTVWVKMSGSAVEISTRGVTI</sequence>
<gene>
    <name evidence="5" type="ORF">BJ875DRAFT_504369</name>
</gene>
<evidence type="ECO:0000259" key="3">
    <source>
        <dbReference type="Pfam" id="PF25116"/>
    </source>
</evidence>
<dbReference type="PANTHER" id="PTHR31002:SF34">
    <property type="entry name" value="CELL WALL PROTEIN CWP1-RELATED"/>
    <property type="match status" value="1"/>
</dbReference>
<dbReference type="OrthoDB" id="2113314at2759"/>
<name>A0A9P7YKV4_9HELO</name>
<evidence type="ECO:0000313" key="5">
    <source>
        <dbReference type="EMBL" id="KAG9234920.1"/>
    </source>
</evidence>
<feature type="domain" description="Agd3 CBM87" evidence="3">
    <location>
        <begin position="26"/>
        <end position="247"/>
    </location>
</feature>
<dbReference type="InterPro" id="IPR050788">
    <property type="entry name" value="Yeast_SRP1/TIP1_CWP"/>
</dbReference>
<dbReference type="InterPro" id="IPR056825">
    <property type="entry name" value="Agd3_C"/>
</dbReference>
<dbReference type="Pfam" id="PF25117">
    <property type="entry name" value="Agd3_C"/>
    <property type="match status" value="1"/>
</dbReference>
<dbReference type="Proteomes" id="UP000824998">
    <property type="component" value="Unassembled WGS sequence"/>
</dbReference>
<evidence type="ECO:0000259" key="2">
    <source>
        <dbReference type="Pfam" id="PF25115"/>
    </source>
</evidence>
<evidence type="ECO:0000313" key="6">
    <source>
        <dbReference type="Proteomes" id="UP000824998"/>
    </source>
</evidence>
<comment type="caution">
    <text evidence="5">The sequence shown here is derived from an EMBL/GenBank/DDBJ whole genome shotgun (WGS) entry which is preliminary data.</text>
</comment>
<dbReference type="EMBL" id="MU251447">
    <property type="protein sequence ID" value="KAG9234920.1"/>
    <property type="molecule type" value="Genomic_DNA"/>
</dbReference>
<organism evidence="5 6">
    <name type="scientific">Amylocarpus encephaloides</name>
    <dbReference type="NCBI Taxonomy" id="45428"/>
    <lineage>
        <taxon>Eukaryota</taxon>
        <taxon>Fungi</taxon>
        <taxon>Dikarya</taxon>
        <taxon>Ascomycota</taxon>
        <taxon>Pezizomycotina</taxon>
        <taxon>Leotiomycetes</taxon>
        <taxon>Helotiales</taxon>
        <taxon>Helotiales incertae sedis</taxon>
        <taxon>Amylocarpus</taxon>
    </lineage>
</organism>
<feature type="chain" id="PRO_5040209962" description="Extracellular serine-rich protein" evidence="1">
    <location>
        <begin position="22"/>
        <end position="696"/>
    </location>
</feature>
<feature type="domain" description="Agd3 deacetylase" evidence="2">
    <location>
        <begin position="261"/>
        <end position="624"/>
    </location>
</feature>
<proteinExistence type="predicted"/>
<accession>A0A9P7YKV4</accession>
<keyword evidence="1" id="KW-0732">Signal</keyword>
<feature type="signal peptide" evidence="1">
    <location>
        <begin position="1"/>
        <end position="21"/>
    </location>
</feature>
<evidence type="ECO:0008006" key="7">
    <source>
        <dbReference type="Google" id="ProtNLM"/>
    </source>
</evidence>
<protein>
    <recommendedName>
        <fullName evidence="7">Extracellular serine-rich protein</fullName>
    </recommendedName>
</protein>
<dbReference type="PANTHER" id="PTHR31002">
    <property type="entry name" value="SERIPAUPERIN"/>
    <property type="match status" value="1"/>
</dbReference>